<organism evidence="1 2">
    <name type="scientific">Romanomermis culicivorax</name>
    <name type="common">Nematode worm</name>
    <dbReference type="NCBI Taxonomy" id="13658"/>
    <lineage>
        <taxon>Eukaryota</taxon>
        <taxon>Metazoa</taxon>
        <taxon>Ecdysozoa</taxon>
        <taxon>Nematoda</taxon>
        <taxon>Enoplea</taxon>
        <taxon>Dorylaimia</taxon>
        <taxon>Mermithida</taxon>
        <taxon>Mermithoidea</taxon>
        <taxon>Mermithidae</taxon>
        <taxon>Romanomermis</taxon>
    </lineage>
</organism>
<sequence length="278" mass="29073">MNKNQVNTSTLTSTTLATTNLSTSGGPLATNSTVNSSVSISSFITSIYSTAKNSSGTTGGQTQYTTIASTTLNRVTSHEKSGITNQWNPHADADCGYGLLGGCGIRFFLTSSSANALTTINLTTRSTISTNKNQVNTSSLTSTTLTTTNPSTSGGLMAANSTVNSSVSISSFITSIYSTAKNSSGTTGGQTQYTTIASTTLNRVTSPIHGSRTWVFVLSPGRDGHTNPDICQWWDSSAATQEALQHADTGLQKYSSSVRLSADAGCCYLMKSHKQYKA</sequence>
<accession>A0A915K0R8</accession>
<protein>
    <submittedName>
        <fullName evidence="2">Uncharacterized protein</fullName>
    </submittedName>
</protein>
<name>A0A915K0R8_ROMCU</name>
<evidence type="ECO:0000313" key="2">
    <source>
        <dbReference type="WBParaSite" id="nRc.2.0.1.t32386-RA"/>
    </source>
</evidence>
<evidence type="ECO:0000313" key="1">
    <source>
        <dbReference type="Proteomes" id="UP000887565"/>
    </source>
</evidence>
<dbReference type="AlphaFoldDB" id="A0A915K0R8"/>
<keyword evidence="1" id="KW-1185">Reference proteome</keyword>
<reference evidence="2" key="1">
    <citation type="submission" date="2022-11" db="UniProtKB">
        <authorList>
            <consortium name="WormBaseParasite"/>
        </authorList>
    </citation>
    <scope>IDENTIFICATION</scope>
</reference>
<dbReference type="Proteomes" id="UP000887565">
    <property type="component" value="Unplaced"/>
</dbReference>
<proteinExistence type="predicted"/>
<dbReference type="WBParaSite" id="nRc.2.0.1.t32386-RA">
    <property type="protein sequence ID" value="nRc.2.0.1.t32386-RA"/>
    <property type="gene ID" value="nRc.2.0.1.g32386"/>
</dbReference>